<dbReference type="InterPro" id="IPR002347">
    <property type="entry name" value="SDR_fam"/>
</dbReference>
<gene>
    <name evidence="4" type="ORF">AVDCRST_MAG48-917</name>
</gene>
<reference evidence="4" key="1">
    <citation type="submission" date="2020-02" db="EMBL/GenBank/DDBJ databases">
        <authorList>
            <person name="Meier V. D."/>
        </authorList>
    </citation>
    <scope>NUCLEOTIDE SEQUENCE</scope>
    <source>
        <strain evidence="4">AVDCRST_MAG48</strain>
    </source>
</reference>
<protein>
    <recommendedName>
        <fullName evidence="3">Ketoreductase domain-containing protein</fullName>
    </recommendedName>
</protein>
<accession>A0A6J4K4F6</accession>
<feature type="domain" description="Ketoreductase" evidence="3">
    <location>
        <begin position="7"/>
        <end position="193"/>
    </location>
</feature>
<dbReference type="PANTHER" id="PTHR44196">
    <property type="entry name" value="DEHYDROGENASE/REDUCTASE SDR FAMILY MEMBER 7B"/>
    <property type="match status" value="1"/>
</dbReference>
<dbReference type="AlphaFoldDB" id="A0A6J4K4F6"/>
<keyword evidence="2" id="KW-0560">Oxidoreductase</keyword>
<evidence type="ECO:0000256" key="1">
    <source>
        <dbReference type="ARBA" id="ARBA00006484"/>
    </source>
</evidence>
<dbReference type="EMBL" id="CADCTS010000132">
    <property type="protein sequence ID" value="CAA9295447.1"/>
    <property type="molecule type" value="Genomic_DNA"/>
</dbReference>
<dbReference type="InterPro" id="IPR020904">
    <property type="entry name" value="Sc_DH/Rdtase_CS"/>
</dbReference>
<evidence type="ECO:0000259" key="3">
    <source>
        <dbReference type="SMART" id="SM00822"/>
    </source>
</evidence>
<dbReference type="InterPro" id="IPR036291">
    <property type="entry name" value="NAD(P)-bd_dom_sf"/>
</dbReference>
<sequence>MSEQDARVVVVTGASSGIGLATALAAAERGDHVVLLARGAGALADAAAQCRAAGAASALDLPTDVADDAAVRATFAEVTARLGPVDAVVHSAGLAAYGRLEEVPAEIFDRVVHTNLLGSVNIARALLPGMRARNAGTLVQIGSLIGYIAPPYMSAYAVSKWGVRGLARLLQVENVDRDGVHISHLSPGGIDTPIYLQAANYLGWVGRPPPPVVKPERVARAALRLLDHPRPRIQVGPGNWPTIWGFTLFPAVFDRIVTPLFEVAATDVRRAAVDVPGNVLGPVPEGNRLHGSQGSPVASIAAGLRARLGRRRRH</sequence>
<name>A0A6J4K4F6_9ACTN</name>
<dbReference type="InterPro" id="IPR057326">
    <property type="entry name" value="KR_dom"/>
</dbReference>
<dbReference type="SUPFAM" id="SSF51735">
    <property type="entry name" value="NAD(P)-binding Rossmann-fold domains"/>
    <property type="match status" value="1"/>
</dbReference>
<dbReference type="SMART" id="SM00822">
    <property type="entry name" value="PKS_KR"/>
    <property type="match status" value="1"/>
</dbReference>
<proteinExistence type="inferred from homology"/>
<dbReference type="PRINTS" id="PR00081">
    <property type="entry name" value="GDHRDH"/>
</dbReference>
<dbReference type="GO" id="GO:0016491">
    <property type="term" value="F:oxidoreductase activity"/>
    <property type="evidence" value="ECO:0007669"/>
    <property type="project" value="UniProtKB-KW"/>
</dbReference>
<dbReference type="PANTHER" id="PTHR44196:SF1">
    <property type="entry name" value="DEHYDROGENASE_REDUCTASE SDR FAMILY MEMBER 7B"/>
    <property type="match status" value="1"/>
</dbReference>
<dbReference type="Pfam" id="PF00106">
    <property type="entry name" value="adh_short"/>
    <property type="match status" value="1"/>
</dbReference>
<dbReference type="PROSITE" id="PS00061">
    <property type="entry name" value="ADH_SHORT"/>
    <property type="match status" value="1"/>
</dbReference>
<comment type="similarity">
    <text evidence="1">Belongs to the short-chain dehydrogenases/reductases (SDR) family.</text>
</comment>
<organism evidence="4">
    <name type="scientific">uncultured Friedmanniella sp</name>
    <dbReference type="NCBI Taxonomy" id="335381"/>
    <lineage>
        <taxon>Bacteria</taxon>
        <taxon>Bacillati</taxon>
        <taxon>Actinomycetota</taxon>
        <taxon>Actinomycetes</taxon>
        <taxon>Propionibacteriales</taxon>
        <taxon>Nocardioidaceae</taxon>
        <taxon>Friedmanniella</taxon>
        <taxon>environmental samples</taxon>
    </lineage>
</organism>
<dbReference type="GO" id="GO:0016020">
    <property type="term" value="C:membrane"/>
    <property type="evidence" value="ECO:0007669"/>
    <property type="project" value="TreeGrafter"/>
</dbReference>
<evidence type="ECO:0000313" key="4">
    <source>
        <dbReference type="EMBL" id="CAA9295447.1"/>
    </source>
</evidence>
<evidence type="ECO:0000256" key="2">
    <source>
        <dbReference type="ARBA" id="ARBA00023002"/>
    </source>
</evidence>
<dbReference type="Gene3D" id="3.40.50.720">
    <property type="entry name" value="NAD(P)-binding Rossmann-like Domain"/>
    <property type="match status" value="1"/>
</dbReference>